<gene>
    <name evidence="1" type="ORF">EYC82_16720</name>
</gene>
<organism evidence="1 2">
    <name type="scientific">Candidatus Marimicrobium litorale</name>
    <dbReference type="NCBI Taxonomy" id="2518991"/>
    <lineage>
        <taxon>Bacteria</taxon>
        <taxon>Pseudomonadati</taxon>
        <taxon>Pseudomonadota</taxon>
        <taxon>Gammaproteobacteria</taxon>
        <taxon>Cellvibrionales</taxon>
        <taxon>Halieaceae</taxon>
        <taxon>Marimicrobium</taxon>
    </lineage>
</organism>
<evidence type="ECO:0000313" key="1">
    <source>
        <dbReference type="EMBL" id="MCX2978990.1"/>
    </source>
</evidence>
<name>A0ABT3T9X6_9GAMM</name>
<comment type="caution">
    <text evidence="1">The sequence shown here is derived from an EMBL/GenBank/DDBJ whole genome shotgun (WGS) entry which is preliminary data.</text>
</comment>
<dbReference type="EMBL" id="SHNO01000002">
    <property type="protein sequence ID" value="MCX2978990.1"/>
    <property type="molecule type" value="Genomic_DNA"/>
</dbReference>
<protein>
    <submittedName>
        <fullName evidence="1">Leucine-rich repeat domain-containing protein</fullName>
    </submittedName>
</protein>
<proteinExistence type="predicted"/>
<dbReference type="Gene3D" id="3.80.10.10">
    <property type="entry name" value="Ribonuclease Inhibitor"/>
    <property type="match status" value="1"/>
</dbReference>
<dbReference type="Pfam" id="PF13306">
    <property type="entry name" value="LRR_5"/>
    <property type="match status" value="1"/>
</dbReference>
<dbReference type="InterPro" id="IPR032675">
    <property type="entry name" value="LRR_dom_sf"/>
</dbReference>
<dbReference type="Proteomes" id="UP001143304">
    <property type="component" value="Unassembled WGS sequence"/>
</dbReference>
<keyword evidence="2" id="KW-1185">Reference proteome</keyword>
<dbReference type="InterPro" id="IPR026906">
    <property type="entry name" value="LRR_5"/>
</dbReference>
<evidence type="ECO:0000313" key="2">
    <source>
        <dbReference type="Proteomes" id="UP001143304"/>
    </source>
</evidence>
<accession>A0ABT3T9X6</accession>
<sequence length="319" mass="34519">MATISSRSLLKPAGPCHALDLTEPIDTITAYPRFSHHRLRIRNSLMEMSRLRIPQYGLPALYFLLISSTLFSSQTFAFNALGLSYDVIAGTPDNQVELAGCDTAICSDLNITIPATVREGSIDYAVTRVKIQAFEDQNLFSVVIGQNIQTFGEKAFKGNTLKNIRIPDGVKIIGKKAFESNALETLTVPASVTTIDANAFNRNNLSTVEFRGAFEAFDIDTMFQNNTGLATVSYCSNALNWSGQTFYNGSVSLASTPINCSSTGPTSVPLAPLWLLALMSGLLALLGLRGLRQNEDENGDAFGSHFPFCGGRTGKSSLH</sequence>
<reference evidence="1" key="1">
    <citation type="submission" date="2019-02" db="EMBL/GenBank/DDBJ databases">
        <authorList>
            <person name="Li S.-H."/>
        </authorList>
    </citation>
    <scope>NUCLEOTIDE SEQUENCE</scope>
    <source>
        <strain evidence="1">IMCC11814</strain>
    </source>
</reference>